<evidence type="ECO:0000256" key="3">
    <source>
        <dbReference type="ARBA" id="ARBA00012513"/>
    </source>
</evidence>
<keyword evidence="6" id="KW-0808">Transferase</keyword>
<keyword evidence="4" id="KW-1003">Cell membrane</keyword>
<keyword evidence="8" id="KW-0547">Nucleotide-binding</keyword>
<feature type="region of interest" description="Disordered" evidence="15">
    <location>
        <begin position="19"/>
        <end position="38"/>
    </location>
</feature>
<keyword evidence="12" id="KW-0449">Lipoprotein</keyword>
<dbReference type="PROSITE" id="PS50011">
    <property type="entry name" value="PROTEIN_KINASE_DOM"/>
    <property type="match status" value="1"/>
</dbReference>
<evidence type="ECO:0000256" key="10">
    <source>
        <dbReference type="ARBA" id="ARBA00022840"/>
    </source>
</evidence>
<organism evidence="17">
    <name type="scientific">Rhizophora mucronata</name>
    <name type="common">Asiatic mangrove</name>
    <dbReference type="NCBI Taxonomy" id="61149"/>
    <lineage>
        <taxon>Eukaryota</taxon>
        <taxon>Viridiplantae</taxon>
        <taxon>Streptophyta</taxon>
        <taxon>Embryophyta</taxon>
        <taxon>Tracheophyta</taxon>
        <taxon>Spermatophyta</taxon>
        <taxon>Magnoliopsida</taxon>
        <taxon>eudicotyledons</taxon>
        <taxon>Gunneridae</taxon>
        <taxon>Pentapetalae</taxon>
        <taxon>rosids</taxon>
        <taxon>fabids</taxon>
        <taxon>Malpighiales</taxon>
        <taxon>Rhizophoraceae</taxon>
        <taxon>Rhizophora</taxon>
    </lineage>
</organism>
<comment type="catalytic activity">
    <reaction evidence="13">
        <text>L-threonyl-[protein] + ATP = O-phospho-L-threonyl-[protein] + ADP + H(+)</text>
        <dbReference type="Rhea" id="RHEA:46608"/>
        <dbReference type="Rhea" id="RHEA-COMP:11060"/>
        <dbReference type="Rhea" id="RHEA-COMP:11605"/>
        <dbReference type="ChEBI" id="CHEBI:15378"/>
        <dbReference type="ChEBI" id="CHEBI:30013"/>
        <dbReference type="ChEBI" id="CHEBI:30616"/>
        <dbReference type="ChEBI" id="CHEBI:61977"/>
        <dbReference type="ChEBI" id="CHEBI:456216"/>
        <dbReference type="EC" id="2.7.11.1"/>
    </reaction>
</comment>
<dbReference type="InterPro" id="IPR011009">
    <property type="entry name" value="Kinase-like_dom_sf"/>
</dbReference>
<dbReference type="FunFam" id="3.30.200.20:FF:000154">
    <property type="entry name" value="probable serine/threonine-protein kinase At4g35230"/>
    <property type="match status" value="1"/>
</dbReference>
<dbReference type="GO" id="GO:0005886">
    <property type="term" value="C:plasma membrane"/>
    <property type="evidence" value="ECO:0007669"/>
    <property type="project" value="UniProtKB-SubCell"/>
</dbReference>
<dbReference type="PANTHER" id="PTHR45863">
    <property type="entry name" value="SERINE/THREONINE-PROTEIN KINASE BSK5"/>
    <property type="match status" value="1"/>
</dbReference>
<evidence type="ECO:0000256" key="8">
    <source>
        <dbReference type="ARBA" id="ARBA00022741"/>
    </source>
</evidence>
<dbReference type="Gene3D" id="3.30.200.20">
    <property type="entry name" value="Phosphorylase Kinase, domain 1"/>
    <property type="match status" value="1"/>
</dbReference>
<keyword evidence="7" id="KW-0519">Myristate</keyword>
<comment type="subcellular location">
    <subcellularLocation>
        <location evidence="1">Cell membrane</location>
        <topology evidence="1">Lipid-anchor</topology>
    </subcellularLocation>
</comment>
<evidence type="ECO:0000256" key="15">
    <source>
        <dbReference type="SAM" id="MobiDB-lite"/>
    </source>
</evidence>
<keyword evidence="11" id="KW-0472">Membrane</keyword>
<name>A0A2P2K651_RHIMU</name>
<evidence type="ECO:0000256" key="4">
    <source>
        <dbReference type="ARBA" id="ARBA00022475"/>
    </source>
</evidence>
<keyword evidence="9 17" id="KW-0418">Kinase</keyword>
<dbReference type="SUPFAM" id="SSF56112">
    <property type="entry name" value="Protein kinase-like (PK-like)"/>
    <property type="match status" value="1"/>
</dbReference>
<dbReference type="Gene3D" id="1.10.510.10">
    <property type="entry name" value="Transferase(Phosphotransferase) domain 1"/>
    <property type="match status" value="1"/>
</dbReference>
<dbReference type="InterPro" id="IPR001245">
    <property type="entry name" value="Ser-Thr/Tyr_kinase_cat_dom"/>
</dbReference>
<evidence type="ECO:0000313" key="17">
    <source>
        <dbReference type="EMBL" id="MBX01197.1"/>
    </source>
</evidence>
<dbReference type="Pfam" id="PF07714">
    <property type="entry name" value="PK_Tyr_Ser-Thr"/>
    <property type="match status" value="1"/>
</dbReference>
<dbReference type="AlphaFoldDB" id="A0A2P2K651"/>
<evidence type="ECO:0000256" key="2">
    <source>
        <dbReference type="ARBA" id="ARBA00008684"/>
    </source>
</evidence>
<evidence type="ECO:0000256" key="14">
    <source>
        <dbReference type="ARBA" id="ARBA00048679"/>
    </source>
</evidence>
<dbReference type="InterPro" id="IPR000719">
    <property type="entry name" value="Prot_kinase_dom"/>
</dbReference>
<evidence type="ECO:0000256" key="7">
    <source>
        <dbReference type="ARBA" id="ARBA00022707"/>
    </source>
</evidence>
<reference evidence="17" key="1">
    <citation type="submission" date="2018-02" db="EMBL/GenBank/DDBJ databases">
        <title>Rhizophora mucronata_Transcriptome.</title>
        <authorList>
            <person name="Meera S.P."/>
            <person name="Sreeshan A."/>
            <person name="Augustine A."/>
        </authorList>
    </citation>
    <scope>NUCLEOTIDE SEQUENCE</scope>
    <source>
        <tissue evidence="17">Leaf</tissue>
    </source>
</reference>
<dbReference type="EC" id="2.7.11.1" evidence="3"/>
<keyword evidence="5" id="KW-0723">Serine/threonine-protein kinase</keyword>
<dbReference type="GO" id="GO:0005524">
    <property type="term" value="F:ATP binding"/>
    <property type="evidence" value="ECO:0007669"/>
    <property type="project" value="UniProtKB-KW"/>
</dbReference>
<accession>A0A2P2K651</accession>
<comment type="catalytic activity">
    <reaction evidence="14">
        <text>L-seryl-[protein] + ATP = O-phospho-L-seryl-[protein] + ADP + H(+)</text>
        <dbReference type="Rhea" id="RHEA:17989"/>
        <dbReference type="Rhea" id="RHEA-COMP:9863"/>
        <dbReference type="Rhea" id="RHEA-COMP:11604"/>
        <dbReference type="ChEBI" id="CHEBI:15378"/>
        <dbReference type="ChEBI" id="CHEBI:29999"/>
        <dbReference type="ChEBI" id="CHEBI:30616"/>
        <dbReference type="ChEBI" id="CHEBI:83421"/>
        <dbReference type="ChEBI" id="CHEBI:456216"/>
        <dbReference type="EC" id="2.7.11.1"/>
    </reaction>
</comment>
<dbReference type="PANTHER" id="PTHR45863:SF14">
    <property type="entry name" value="SERINE_THREONINE-PROTEIN KINASE BSK11"/>
    <property type="match status" value="1"/>
</dbReference>
<evidence type="ECO:0000259" key="16">
    <source>
        <dbReference type="PROSITE" id="PS50011"/>
    </source>
</evidence>
<evidence type="ECO:0000256" key="9">
    <source>
        <dbReference type="ARBA" id="ARBA00022777"/>
    </source>
</evidence>
<dbReference type="GO" id="GO:0009742">
    <property type="term" value="P:brassinosteroid mediated signaling pathway"/>
    <property type="evidence" value="ECO:0007669"/>
    <property type="project" value="InterPro"/>
</dbReference>
<dbReference type="GO" id="GO:0004674">
    <property type="term" value="F:protein serine/threonine kinase activity"/>
    <property type="evidence" value="ECO:0007669"/>
    <property type="project" value="UniProtKB-KW"/>
</dbReference>
<feature type="domain" description="Protein kinase" evidence="16">
    <location>
        <begin position="80"/>
        <end position="217"/>
    </location>
</feature>
<protein>
    <recommendedName>
        <fullName evidence="3">non-specific serine/threonine protein kinase</fullName>
        <ecNumber evidence="3">2.7.11.1</ecNumber>
    </recommendedName>
</protein>
<evidence type="ECO:0000256" key="1">
    <source>
        <dbReference type="ARBA" id="ARBA00004193"/>
    </source>
</evidence>
<evidence type="ECO:0000256" key="6">
    <source>
        <dbReference type="ARBA" id="ARBA00022679"/>
    </source>
</evidence>
<feature type="compositionally biased region" description="Basic residues" evidence="15">
    <location>
        <begin position="20"/>
        <end position="38"/>
    </location>
</feature>
<evidence type="ECO:0000256" key="13">
    <source>
        <dbReference type="ARBA" id="ARBA00047899"/>
    </source>
</evidence>
<evidence type="ECO:0000256" key="12">
    <source>
        <dbReference type="ARBA" id="ARBA00023288"/>
    </source>
</evidence>
<sequence>MGCCQSSVVAVPAWEDKNNNHRHHHQQQPKQHHHRHLYRRRAQNNRSALHPYGNDLGGVPAFTEFSLADLKAATNNFSPEFIVSEGGEKAPNLVYKGCLQMKNNRRWIAVKKFTKLAWPDPEQFSDEAWRVGNLRHKRLANLIGYCCDGDERLLVAEYMPNDTLAKYLFHWENQTIEWTMRLRAALYIAEALDYCSAGGHLLYHDLNAYRVLFDEVL</sequence>
<comment type="similarity">
    <text evidence="2">Belongs to the protein kinase superfamily. Ser/Thr protein kinase family.</text>
</comment>
<keyword evidence="10" id="KW-0067">ATP-binding</keyword>
<proteinExistence type="inferred from homology"/>
<evidence type="ECO:0000256" key="5">
    <source>
        <dbReference type="ARBA" id="ARBA00022527"/>
    </source>
</evidence>
<dbReference type="InterPro" id="IPR045845">
    <property type="entry name" value="BSK"/>
</dbReference>
<dbReference type="EMBL" id="GGEC01020713">
    <property type="protein sequence ID" value="MBX01197.1"/>
    <property type="molecule type" value="Transcribed_RNA"/>
</dbReference>
<evidence type="ECO:0000256" key="11">
    <source>
        <dbReference type="ARBA" id="ARBA00023136"/>
    </source>
</evidence>